<evidence type="ECO:0000313" key="9">
    <source>
        <dbReference type="EMBL" id="KAG0593082.1"/>
    </source>
</evidence>
<keyword evidence="3" id="KW-0238">DNA-binding</keyword>
<dbReference type="SUPFAM" id="SSF54171">
    <property type="entry name" value="DNA-binding domain"/>
    <property type="match status" value="1"/>
</dbReference>
<sequence length="616" mass="68089">MALAINTSDLVGRWIPQLEHVLSTATFARNRYQVHKVYACAIVLSQQEGTIGDVSVRTPSFSVTQEALDWQADQDVEESDPDVFKHLMLMGDAPSTSGSSTDELYSRLNAQPYAVSAESPTFAARARGQPASAFARKSFRLSTLEVYGNACLYPGYHVGATSLDKLLVESEVQKVPREWWESFLDDESPELIWAHPGVQCAVLWQVQVDVLDMYTKNFSQPGLRKRRLYGPCAQVSPVSKKQLLQEEFCKSEAERFNGVRYRPDRKRFIAETKVPNYPKKNKVSFGDFMSAEAAARAIDAAFYHYGITDKVNFADSLQILSTQPKPDGLSVDEKLTLVKQHGHMLAELHEQMLVSRASIPPSTPSSTPAVASLTAPALPSRASNTVVPSVELPPCTDSQSSPWVSWSLIGYESGDGTGAYGEPQPPQPHREYLTGAITNISFPSDRQQSCSTLEPFSDMDAITKLVESVEFCNQPRQGLEDDPLVSARSQHHSEQWNGSDLYSTTWARNLVESSGFEAQPACADQFQYLSKDFFSVPSPGPNLFQIDSAKGFQYVSSPGPNLFQTDSAKCFQYVSSPGLSLFQIDSPQSFQDEDGVDGSWAPQLFSLDDAMVEWSN</sequence>
<evidence type="ECO:0000259" key="8">
    <source>
        <dbReference type="PROSITE" id="PS51032"/>
    </source>
</evidence>
<keyword evidence="4" id="KW-0010">Activator</keyword>
<dbReference type="GO" id="GO:0003677">
    <property type="term" value="F:DNA binding"/>
    <property type="evidence" value="ECO:0007669"/>
    <property type="project" value="UniProtKB-KW"/>
</dbReference>
<evidence type="ECO:0000256" key="3">
    <source>
        <dbReference type="ARBA" id="ARBA00023125"/>
    </source>
</evidence>
<reference evidence="9" key="1">
    <citation type="submission" date="2020-06" db="EMBL/GenBank/DDBJ databases">
        <title>WGS assembly of Ceratodon purpureus strain R40.</title>
        <authorList>
            <person name="Carey S.B."/>
            <person name="Jenkins J."/>
            <person name="Shu S."/>
            <person name="Lovell J.T."/>
            <person name="Sreedasyam A."/>
            <person name="Maumus F."/>
            <person name="Tiley G.P."/>
            <person name="Fernandez-Pozo N."/>
            <person name="Barry K."/>
            <person name="Chen C."/>
            <person name="Wang M."/>
            <person name="Lipzen A."/>
            <person name="Daum C."/>
            <person name="Saski C.A."/>
            <person name="Payton A.C."/>
            <person name="Mcbreen J.C."/>
            <person name="Conrad R.E."/>
            <person name="Kollar L.M."/>
            <person name="Olsson S."/>
            <person name="Huttunen S."/>
            <person name="Landis J.B."/>
            <person name="Wickett N.J."/>
            <person name="Johnson M.G."/>
            <person name="Rensing S.A."/>
            <person name="Grimwood J."/>
            <person name="Schmutz J."/>
            <person name="Mcdaniel S.F."/>
        </authorList>
    </citation>
    <scope>NUCLEOTIDE SEQUENCE</scope>
    <source>
        <strain evidence="9">R40</strain>
    </source>
</reference>
<evidence type="ECO:0000313" key="10">
    <source>
        <dbReference type="Proteomes" id="UP000822688"/>
    </source>
</evidence>
<dbReference type="SMART" id="SM00380">
    <property type="entry name" value="AP2"/>
    <property type="match status" value="1"/>
</dbReference>
<comment type="similarity">
    <text evidence="7">Belongs to the AP2/ERF transcription factor family. ERF subfamily.</text>
</comment>
<dbReference type="EMBL" id="CM026421">
    <property type="protein sequence ID" value="KAG0593082.1"/>
    <property type="molecule type" value="Genomic_DNA"/>
</dbReference>
<dbReference type="InterPro" id="IPR036955">
    <property type="entry name" value="AP2/ERF_dom_sf"/>
</dbReference>
<comment type="subcellular location">
    <subcellularLocation>
        <location evidence="1">Nucleus</location>
    </subcellularLocation>
</comment>
<proteinExistence type="inferred from homology"/>
<dbReference type="InterPro" id="IPR001471">
    <property type="entry name" value="AP2/ERF_dom"/>
</dbReference>
<dbReference type="PROSITE" id="PS51032">
    <property type="entry name" value="AP2_ERF"/>
    <property type="match status" value="1"/>
</dbReference>
<gene>
    <name evidence="9" type="ORF">KC19_1G304100</name>
</gene>
<dbReference type="GO" id="GO:0005634">
    <property type="term" value="C:nucleus"/>
    <property type="evidence" value="ECO:0007669"/>
    <property type="project" value="UniProtKB-SubCell"/>
</dbReference>
<accession>A0A8T0JDE1</accession>
<dbReference type="PANTHER" id="PTHR31839">
    <property type="entry name" value="DEHYDRATION-RESPONSIVE ELEMENT-BINDING PROTEIN 1D"/>
    <property type="match status" value="1"/>
</dbReference>
<evidence type="ECO:0000256" key="7">
    <source>
        <dbReference type="ARBA" id="ARBA00024343"/>
    </source>
</evidence>
<evidence type="ECO:0000256" key="1">
    <source>
        <dbReference type="ARBA" id="ARBA00004123"/>
    </source>
</evidence>
<organism evidence="9 10">
    <name type="scientific">Ceratodon purpureus</name>
    <name type="common">Fire moss</name>
    <name type="synonym">Dicranum purpureum</name>
    <dbReference type="NCBI Taxonomy" id="3225"/>
    <lineage>
        <taxon>Eukaryota</taxon>
        <taxon>Viridiplantae</taxon>
        <taxon>Streptophyta</taxon>
        <taxon>Embryophyta</taxon>
        <taxon>Bryophyta</taxon>
        <taxon>Bryophytina</taxon>
        <taxon>Bryopsida</taxon>
        <taxon>Dicranidae</taxon>
        <taxon>Pseudoditrichales</taxon>
        <taxon>Ditrichaceae</taxon>
        <taxon>Ceratodon</taxon>
    </lineage>
</organism>
<dbReference type="GO" id="GO:0003700">
    <property type="term" value="F:DNA-binding transcription factor activity"/>
    <property type="evidence" value="ECO:0007669"/>
    <property type="project" value="InterPro"/>
</dbReference>
<keyword evidence="2" id="KW-0805">Transcription regulation</keyword>
<evidence type="ECO:0000256" key="5">
    <source>
        <dbReference type="ARBA" id="ARBA00023163"/>
    </source>
</evidence>
<dbReference type="PANTHER" id="PTHR31839:SF2">
    <property type="entry name" value="DEHYDRATION-RESPONSIVE ELEMENT-BINDING PROTEIN 1D"/>
    <property type="match status" value="1"/>
</dbReference>
<evidence type="ECO:0000256" key="6">
    <source>
        <dbReference type="ARBA" id="ARBA00023242"/>
    </source>
</evidence>
<dbReference type="InterPro" id="IPR045277">
    <property type="entry name" value="DRE1A-I"/>
</dbReference>
<dbReference type="InterPro" id="IPR016177">
    <property type="entry name" value="DNA-bd_dom_sf"/>
</dbReference>
<name>A0A8T0JDE1_CERPU</name>
<dbReference type="Gene3D" id="3.30.730.10">
    <property type="entry name" value="AP2/ERF domain"/>
    <property type="match status" value="1"/>
</dbReference>
<keyword evidence="10" id="KW-1185">Reference proteome</keyword>
<dbReference type="AlphaFoldDB" id="A0A8T0JDE1"/>
<evidence type="ECO:0000256" key="4">
    <source>
        <dbReference type="ARBA" id="ARBA00023159"/>
    </source>
</evidence>
<protein>
    <recommendedName>
        <fullName evidence="8">AP2/ERF domain-containing protein</fullName>
    </recommendedName>
</protein>
<dbReference type="Proteomes" id="UP000822688">
    <property type="component" value="Chromosome 1"/>
</dbReference>
<feature type="domain" description="AP2/ERF" evidence="8">
    <location>
        <begin position="255"/>
        <end position="323"/>
    </location>
</feature>
<keyword evidence="5" id="KW-0804">Transcription</keyword>
<evidence type="ECO:0000256" key="2">
    <source>
        <dbReference type="ARBA" id="ARBA00023015"/>
    </source>
</evidence>
<keyword evidence="6" id="KW-0539">Nucleus</keyword>
<comment type="caution">
    <text evidence="9">The sequence shown here is derived from an EMBL/GenBank/DDBJ whole genome shotgun (WGS) entry which is preliminary data.</text>
</comment>